<accession>A0ACC0ANW7</accession>
<proteinExistence type="predicted"/>
<dbReference type="Proteomes" id="UP001060085">
    <property type="component" value="Linkage Group LG05"/>
</dbReference>
<evidence type="ECO:0000313" key="1">
    <source>
        <dbReference type="EMBL" id="KAI5661623.1"/>
    </source>
</evidence>
<protein>
    <submittedName>
        <fullName evidence="1">Uncharacterized protein</fullName>
    </submittedName>
</protein>
<comment type="caution">
    <text evidence="1">The sequence shown here is derived from an EMBL/GenBank/DDBJ whole genome shotgun (WGS) entry which is preliminary data.</text>
</comment>
<gene>
    <name evidence="1" type="ORF">M9H77_20946</name>
</gene>
<reference evidence="2" key="1">
    <citation type="journal article" date="2023" name="Nat. Plants">
        <title>Single-cell RNA sequencing provides a high-resolution roadmap for understanding the multicellular compartmentation of specialized metabolism.</title>
        <authorList>
            <person name="Sun S."/>
            <person name="Shen X."/>
            <person name="Li Y."/>
            <person name="Li Y."/>
            <person name="Wang S."/>
            <person name="Li R."/>
            <person name="Zhang H."/>
            <person name="Shen G."/>
            <person name="Guo B."/>
            <person name="Wei J."/>
            <person name="Xu J."/>
            <person name="St-Pierre B."/>
            <person name="Chen S."/>
            <person name="Sun C."/>
        </authorList>
    </citation>
    <scope>NUCLEOTIDE SEQUENCE [LARGE SCALE GENOMIC DNA]</scope>
</reference>
<dbReference type="EMBL" id="CM044705">
    <property type="protein sequence ID" value="KAI5661623.1"/>
    <property type="molecule type" value="Genomic_DNA"/>
</dbReference>
<name>A0ACC0ANW7_CATRO</name>
<organism evidence="1 2">
    <name type="scientific">Catharanthus roseus</name>
    <name type="common">Madagascar periwinkle</name>
    <name type="synonym">Vinca rosea</name>
    <dbReference type="NCBI Taxonomy" id="4058"/>
    <lineage>
        <taxon>Eukaryota</taxon>
        <taxon>Viridiplantae</taxon>
        <taxon>Streptophyta</taxon>
        <taxon>Embryophyta</taxon>
        <taxon>Tracheophyta</taxon>
        <taxon>Spermatophyta</taxon>
        <taxon>Magnoliopsida</taxon>
        <taxon>eudicotyledons</taxon>
        <taxon>Gunneridae</taxon>
        <taxon>Pentapetalae</taxon>
        <taxon>asterids</taxon>
        <taxon>lamiids</taxon>
        <taxon>Gentianales</taxon>
        <taxon>Apocynaceae</taxon>
        <taxon>Rauvolfioideae</taxon>
        <taxon>Vinceae</taxon>
        <taxon>Catharanthinae</taxon>
        <taxon>Catharanthus</taxon>
    </lineage>
</organism>
<keyword evidence="2" id="KW-1185">Reference proteome</keyword>
<sequence>MRKNPQAIFAEIEASRAGYYGNGNSITRQLGINVTKALLLPQRCSIPGDISACRGGDYGGRRSLRLSSHGVLHVFVIWF</sequence>
<evidence type="ECO:0000313" key="2">
    <source>
        <dbReference type="Proteomes" id="UP001060085"/>
    </source>
</evidence>